<feature type="compositionally biased region" description="Basic and acidic residues" evidence="1">
    <location>
        <begin position="155"/>
        <end position="179"/>
    </location>
</feature>
<accession>A0ABN7T7H9</accession>
<evidence type="ECO:0000313" key="2">
    <source>
        <dbReference type="EMBL" id="CAG5112423.1"/>
    </source>
</evidence>
<dbReference type="Proteomes" id="UP001158576">
    <property type="component" value="Chromosome 2"/>
</dbReference>
<sequence length="711" mass="80887">MDRSNRKTKREEIRDLQRYKDIGYLTSLVKDRQDRQHVSNVSMYKDIGHMFRRATKLFDRVTAVNKESKKSSYNVRELIERAKSTYKKVDDILSRPDVKKMRCTQKPEVSPGLSADSIESPEKYKSVNAIAPPKWTNKEEETTTEYSLIISLSTRDPKDDSDRANSEKKTSGKRTEAEKAVLKLQKQQLRKAAKKSAKLAAKEKTQKEVEKPEKVSKPVKVENIPERVCETPSWFEFVSCSDGRQKNSVCETSCYGQGITFDKKEMKSTCQCTEGVCEWDNKNGPSCVIIKSEKNVTEDKEKEVPDFCEELEWLESGDVICSEKNHKDSVCLMKSCSKRQISTAVKCKCYTKDDDVSKCKWQEELKDDFTKRGPRCIRQEKRGLTDERCEEEDWYASSFGANPKIECTKMNKDKSVCQHTQCKKNQAPIPATCMCFDRSSDTKKCKWNRRPDCGNPDKVEDPISLGFRSSQRCHKPTNWDYINAVKCTNGYNKGSECRINRCPGTMVQATATCSCYGIRCTWLYDHGEKQPTCVHEPQPSSKSQQGDGMLSDVGMGGLMEVEELEEQDIESFDFSSRECDSIENGYTICTSRNHEGSKCRRLDCQSTETICVCGENGCSYDKGLPTCMSKAVMARGCDKNGCDGCDKAPWMDQPTTQCTHFNFPGSQCYRSNCYHPLQSTRATCLCESVNGVTKCDWNSSPTCFRQARYGR</sequence>
<gene>
    <name evidence="2" type="ORF">OKIOD_LOCUS15405</name>
</gene>
<reference evidence="2 3" key="1">
    <citation type="submission" date="2021-04" db="EMBL/GenBank/DDBJ databases">
        <authorList>
            <person name="Bliznina A."/>
        </authorList>
    </citation>
    <scope>NUCLEOTIDE SEQUENCE [LARGE SCALE GENOMIC DNA]</scope>
</reference>
<keyword evidence="3" id="KW-1185">Reference proteome</keyword>
<organism evidence="2 3">
    <name type="scientific">Oikopleura dioica</name>
    <name type="common">Tunicate</name>
    <dbReference type="NCBI Taxonomy" id="34765"/>
    <lineage>
        <taxon>Eukaryota</taxon>
        <taxon>Metazoa</taxon>
        <taxon>Chordata</taxon>
        <taxon>Tunicata</taxon>
        <taxon>Appendicularia</taxon>
        <taxon>Copelata</taxon>
        <taxon>Oikopleuridae</taxon>
        <taxon>Oikopleura</taxon>
    </lineage>
</organism>
<proteinExistence type="predicted"/>
<name>A0ABN7T7H9_OIKDI</name>
<feature type="region of interest" description="Disordered" evidence="1">
    <location>
        <begin position="100"/>
        <end position="121"/>
    </location>
</feature>
<protein>
    <submittedName>
        <fullName evidence="2">Oidioi.mRNA.OKI2018_I69.chr2.g6640.t1.cds</fullName>
    </submittedName>
</protein>
<dbReference type="EMBL" id="OU015567">
    <property type="protein sequence ID" value="CAG5112423.1"/>
    <property type="molecule type" value="Genomic_DNA"/>
</dbReference>
<feature type="region of interest" description="Disordered" evidence="1">
    <location>
        <begin position="149"/>
        <end position="179"/>
    </location>
</feature>
<evidence type="ECO:0000256" key="1">
    <source>
        <dbReference type="SAM" id="MobiDB-lite"/>
    </source>
</evidence>
<evidence type="ECO:0000313" key="3">
    <source>
        <dbReference type="Proteomes" id="UP001158576"/>
    </source>
</evidence>